<dbReference type="PROSITE" id="PS50011">
    <property type="entry name" value="PROTEIN_KINASE_DOM"/>
    <property type="match status" value="1"/>
</dbReference>
<dbReference type="Gene3D" id="1.10.510.10">
    <property type="entry name" value="Transferase(Phosphotransferase) domain 1"/>
    <property type="match status" value="1"/>
</dbReference>
<dbReference type="GO" id="GO:0004674">
    <property type="term" value="F:protein serine/threonine kinase activity"/>
    <property type="evidence" value="ECO:0000318"/>
    <property type="project" value="GO_Central"/>
</dbReference>
<feature type="binding site" evidence="6">
    <location>
        <position position="40"/>
    </location>
    <ligand>
        <name>ATP</name>
        <dbReference type="ChEBI" id="CHEBI:30616"/>
    </ligand>
</feature>
<keyword evidence="3 6" id="KW-0547">Nucleotide-binding</keyword>
<dbReference type="InterPro" id="IPR000719">
    <property type="entry name" value="Prot_kinase_dom"/>
</dbReference>
<dbReference type="PhylomeDB" id="A7SDU1"/>
<keyword evidence="4" id="KW-0418">Kinase</keyword>
<dbReference type="STRING" id="45351.A7SDU1"/>
<dbReference type="GO" id="GO:0005634">
    <property type="term" value="C:nucleus"/>
    <property type="evidence" value="ECO:0000318"/>
    <property type="project" value="GO_Central"/>
</dbReference>
<comment type="similarity">
    <text evidence="7">Belongs to the protein kinase superfamily.</text>
</comment>
<evidence type="ECO:0000256" key="3">
    <source>
        <dbReference type="ARBA" id="ARBA00022741"/>
    </source>
</evidence>
<evidence type="ECO:0000256" key="2">
    <source>
        <dbReference type="ARBA" id="ARBA00022679"/>
    </source>
</evidence>
<accession>A7SDU1</accession>
<dbReference type="FunFam" id="1.10.510.10:FF:000571">
    <property type="entry name" value="Maternal embryonic leucine zipper kinase"/>
    <property type="match status" value="1"/>
</dbReference>
<dbReference type="AlphaFoldDB" id="A7SDU1"/>
<dbReference type="InterPro" id="IPR011009">
    <property type="entry name" value="Kinase-like_dom_sf"/>
</dbReference>
<dbReference type="SMART" id="SM00220">
    <property type="entry name" value="S_TKc"/>
    <property type="match status" value="1"/>
</dbReference>
<dbReference type="PROSITE" id="PS00107">
    <property type="entry name" value="PROTEIN_KINASE_ATP"/>
    <property type="match status" value="1"/>
</dbReference>
<dbReference type="KEGG" id="nve:5509738"/>
<dbReference type="PANTHER" id="PTHR24347">
    <property type="entry name" value="SERINE/THREONINE-PROTEIN KINASE"/>
    <property type="match status" value="1"/>
</dbReference>
<dbReference type="Pfam" id="PF00069">
    <property type="entry name" value="Pkinase"/>
    <property type="match status" value="1"/>
</dbReference>
<gene>
    <name evidence="9" type="ORF">NEMVEDRAFT_v1g210728</name>
</gene>
<sequence>MKGHEEDEPDFCIQDLLGEGSFAKVYKCIERKTQAPFALKEFDTKNEEYDEGTVQTEIKIWKDLQHERIVRLYASFRTGKYLYFVMDFLAGGNLLEDMLGRQKYSEKEAASLLRQILEALQYLHSRKIVHRDVKPDNILLSGKLTGAKRPVIAKIGDFGFAVKLPRDRDVICCQPKGAPMYLAPETILEDPIGCPVDSWSCGVLLHTLIVGYPPFWNEDNEKMLLAAVRGQFSLTSPCWNGVSQLCKNLIKNLLTVNSSQRITPMNALKHPWIFKMALASPVPPRKENKFLSQQSLTTGLKSTLLKMHSSLNMQSLGVSRLKGRFFPLHHSAQNLTALSGSL</sequence>
<dbReference type="InterPro" id="IPR008271">
    <property type="entry name" value="Ser/Thr_kinase_AS"/>
</dbReference>
<dbReference type="SUPFAM" id="SSF56112">
    <property type="entry name" value="Protein kinase-like (PK-like)"/>
    <property type="match status" value="1"/>
</dbReference>
<evidence type="ECO:0000256" key="5">
    <source>
        <dbReference type="ARBA" id="ARBA00022840"/>
    </source>
</evidence>
<dbReference type="GO" id="GO:0005524">
    <property type="term" value="F:ATP binding"/>
    <property type="evidence" value="ECO:0007669"/>
    <property type="project" value="UniProtKB-UniRule"/>
</dbReference>
<evidence type="ECO:0000256" key="6">
    <source>
        <dbReference type="PROSITE-ProRule" id="PRU10141"/>
    </source>
</evidence>
<evidence type="ECO:0000256" key="1">
    <source>
        <dbReference type="ARBA" id="ARBA00022527"/>
    </source>
</evidence>
<protein>
    <recommendedName>
        <fullName evidence="8">Protein kinase domain-containing protein</fullName>
    </recommendedName>
</protein>
<dbReference type="OMA" id="VERMENT"/>
<name>A7SDU1_NEMVE</name>
<dbReference type="OrthoDB" id="40902at2759"/>
<evidence type="ECO:0000313" key="10">
    <source>
        <dbReference type="Proteomes" id="UP000001593"/>
    </source>
</evidence>
<dbReference type="GO" id="GO:0034504">
    <property type="term" value="P:protein localization to nucleus"/>
    <property type="evidence" value="ECO:0000318"/>
    <property type="project" value="GO_Central"/>
</dbReference>
<dbReference type="CDD" id="cd05117">
    <property type="entry name" value="STKc_CAMK"/>
    <property type="match status" value="1"/>
</dbReference>
<dbReference type="Proteomes" id="UP000001593">
    <property type="component" value="Unassembled WGS sequence"/>
</dbReference>
<dbReference type="EMBL" id="DS469632">
    <property type="protein sequence ID" value="EDO38135.1"/>
    <property type="molecule type" value="Genomic_DNA"/>
</dbReference>
<organism evidence="9 10">
    <name type="scientific">Nematostella vectensis</name>
    <name type="common">Starlet sea anemone</name>
    <dbReference type="NCBI Taxonomy" id="45351"/>
    <lineage>
        <taxon>Eukaryota</taxon>
        <taxon>Metazoa</taxon>
        <taxon>Cnidaria</taxon>
        <taxon>Anthozoa</taxon>
        <taxon>Hexacorallia</taxon>
        <taxon>Actiniaria</taxon>
        <taxon>Edwardsiidae</taxon>
        <taxon>Nematostella</taxon>
    </lineage>
</organism>
<keyword evidence="1 7" id="KW-0723">Serine/threonine-protein kinase</keyword>
<keyword evidence="2" id="KW-0808">Transferase</keyword>
<dbReference type="HOGENOM" id="CLU_000288_63_0_1"/>
<dbReference type="InterPro" id="IPR017441">
    <property type="entry name" value="Protein_kinase_ATP_BS"/>
</dbReference>
<reference evidence="9 10" key="1">
    <citation type="journal article" date="2007" name="Science">
        <title>Sea anemone genome reveals ancestral eumetazoan gene repertoire and genomic organization.</title>
        <authorList>
            <person name="Putnam N.H."/>
            <person name="Srivastava M."/>
            <person name="Hellsten U."/>
            <person name="Dirks B."/>
            <person name="Chapman J."/>
            <person name="Salamov A."/>
            <person name="Terry A."/>
            <person name="Shapiro H."/>
            <person name="Lindquist E."/>
            <person name="Kapitonov V.V."/>
            <person name="Jurka J."/>
            <person name="Genikhovich G."/>
            <person name="Grigoriev I.V."/>
            <person name="Lucas S.M."/>
            <person name="Steele R.E."/>
            <person name="Finnerty J.R."/>
            <person name="Technau U."/>
            <person name="Martindale M.Q."/>
            <person name="Rokhsar D.S."/>
        </authorList>
    </citation>
    <scope>NUCLEOTIDE SEQUENCE [LARGE SCALE GENOMIC DNA]</scope>
    <source>
        <strain evidence="10">CH2 X CH6</strain>
    </source>
</reference>
<dbReference type="eggNOG" id="KOG0033">
    <property type="taxonomic scope" value="Eukaryota"/>
</dbReference>
<evidence type="ECO:0000259" key="8">
    <source>
        <dbReference type="PROSITE" id="PS50011"/>
    </source>
</evidence>
<dbReference type="GO" id="GO:0005737">
    <property type="term" value="C:cytoplasm"/>
    <property type="evidence" value="ECO:0000318"/>
    <property type="project" value="GO_Central"/>
</dbReference>
<feature type="domain" description="Protein kinase" evidence="8">
    <location>
        <begin position="11"/>
        <end position="273"/>
    </location>
</feature>
<dbReference type="PROSITE" id="PS00108">
    <property type="entry name" value="PROTEIN_KINASE_ST"/>
    <property type="match status" value="1"/>
</dbReference>
<keyword evidence="10" id="KW-1185">Reference proteome</keyword>
<evidence type="ECO:0000256" key="7">
    <source>
        <dbReference type="RuleBase" id="RU000304"/>
    </source>
</evidence>
<keyword evidence="5 6" id="KW-0067">ATP-binding</keyword>
<evidence type="ECO:0000256" key="4">
    <source>
        <dbReference type="ARBA" id="ARBA00022777"/>
    </source>
</evidence>
<dbReference type="InParanoid" id="A7SDU1"/>
<dbReference type="FunFam" id="3.30.200.20:FF:000042">
    <property type="entry name" value="Aurora kinase A"/>
    <property type="match status" value="1"/>
</dbReference>
<evidence type="ECO:0000313" key="9">
    <source>
        <dbReference type="EMBL" id="EDO38135.1"/>
    </source>
</evidence>
<proteinExistence type="inferred from homology"/>